<dbReference type="CDD" id="cd11477">
    <property type="entry name" value="SLC5sbd_u1"/>
    <property type="match status" value="1"/>
</dbReference>
<keyword evidence="5 7" id="KW-0472">Membrane</keyword>
<gene>
    <name evidence="8" type="ORF">POL25_07435</name>
</gene>
<feature type="transmembrane region" description="Helical" evidence="7">
    <location>
        <begin position="443"/>
        <end position="463"/>
    </location>
</feature>
<feature type="transmembrane region" description="Helical" evidence="7">
    <location>
        <begin position="357"/>
        <end position="378"/>
    </location>
</feature>
<accession>A0ABT5DVI3</accession>
<evidence type="ECO:0000256" key="5">
    <source>
        <dbReference type="ARBA" id="ARBA00023136"/>
    </source>
</evidence>
<proteinExistence type="inferred from homology"/>
<dbReference type="EMBL" id="JAQNDL010000001">
    <property type="protein sequence ID" value="MDC0716718.1"/>
    <property type="molecule type" value="Genomic_DNA"/>
</dbReference>
<reference evidence="8 9" key="1">
    <citation type="submission" date="2022-11" db="EMBL/GenBank/DDBJ databases">
        <title>Minimal conservation of predation-associated metabolite biosynthetic gene clusters underscores biosynthetic potential of Myxococcota including descriptions for ten novel species: Archangium lansinium sp. nov., Myxococcus landrumus sp. nov., Nannocystis bai.</title>
        <authorList>
            <person name="Ahearne A."/>
            <person name="Stevens C."/>
            <person name="Dowd S."/>
        </authorList>
    </citation>
    <scope>NUCLEOTIDE SEQUENCE [LARGE SCALE GENOMIC DNA]</scope>
    <source>
        <strain evidence="8 9">BB15-2</strain>
    </source>
</reference>
<feature type="transmembrane region" description="Helical" evidence="7">
    <location>
        <begin position="74"/>
        <end position="91"/>
    </location>
</feature>
<dbReference type="Proteomes" id="UP001221686">
    <property type="component" value="Unassembled WGS sequence"/>
</dbReference>
<keyword evidence="9" id="KW-1185">Reference proteome</keyword>
<evidence type="ECO:0000256" key="2">
    <source>
        <dbReference type="ARBA" id="ARBA00006434"/>
    </source>
</evidence>
<dbReference type="Gene3D" id="1.20.1730.10">
    <property type="entry name" value="Sodium/glucose cotransporter"/>
    <property type="match status" value="1"/>
</dbReference>
<evidence type="ECO:0000256" key="6">
    <source>
        <dbReference type="RuleBase" id="RU362091"/>
    </source>
</evidence>
<feature type="transmembrane region" description="Helical" evidence="7">
    <location>
        <begin position="123"/>
        <end position="143"/>
    </location>
</feature>
<feature type="transmembrane region" description="Helical" evidence="7">
    <location>
        <begin position="313"/>
        <end position="337"/>
    </location>
</feature>
<comment type="similarity">
    <text evidence="2 6">Belongs to the sodium:solute symporter (SSF) (TC 2.A.21) family.</text>
</comment>
<dbReference type="PANTHER" id="PTHR11819">
    <property type="entry name" value="SOLUTE CARRIER FAMILY 5"/>
    <property type="match status" value="1"/>
</dbReference>
<feature type="transmembrane region" description="Helical" evidence="7">
    <location>
        <begin position="586"/>
        <end position="604"/>
    </location>
</feature>
<sequence length="610" mass="64659">MLDLVLVLAFVAYSVSAGLRARRLASRDLGEFFLAGRTLRGWQAGASMAATQFAADTPLLVTGLVAAGGLSQLWLLWIYGLSFLLLAYVFAGPWRRAQVVTDAELVELRYGGRGALALRACKALYYGGVLNGAALAMVVVGAVRFTEVFMPWHAWLPEAWFQPWVTLVGAFGGGFVAVGGASPEVAGADALLSLVVLLGFTALYSLTGGLRAVVATDVVQLAIMLIGTALYAGAVLVAAGGPSGITAALVAHHGEAQATAWLSLWPGEEIGPALLVVLVLPWLFQASADGTGYLAQRCMACTDETEARRAGLLFAWLQIVIRSVPWVITALGLLVLLPPGPGPVDVAAREQTFVQGIDLLLSPGARGLMLVAMLAALASTIDTHLNWGASYWSHDVYGRLWCEALRGRKPSGRELVWVARAANVGLLVVALILAAKVGSIQSAWHVSLLFGAGIGAVLILRWLWERINLWCEFAAIAVSLVLAPALLAWSEDAHWRLAVMAVSSTTVTILVALFTKPTEVGARVEFFRRARPPGFWGCTASAAGEDPRAPRQALARALGHVLRDGLALYLALYGAVRVLFPLPGEGRVGAIAALVVSAALVVWSRRSRVE</sequence>
<dbReference type="RefSeq" id="WP_272085209.1">
    <property type="nucleotide sequence ID" value="NZ_JAQNDL010000001.1"/>
</dbReference>
<feature type="transmembrane region" description="Helical" evidence="7">
    <location>
        <begin position="495"/>
        <end position="514"/>
    </location>
</feature>
<evidence type="ECO:0000256" key="7">
    <source>
        <dbReference type="SAM" id="Phobius"/>
    </source>
</evidence>
<feature type="transmembrane region" description="Helical" evidence="7">
    <location>
        <begin position="218"/>
        <end position="239"/>
    </location>
</feature>
<dbReference type="PROSITE" id="PS50283">
    <property type="entry name" value="NA_SOLUT_SYMP_3"/>
    <property type="match status" value="1"/>
</dbReference>
<dbReference type="Pfam" id="PF00474">
    <property type="entry name" value="SSF"/>
    <property type="match status" value="2"/>
</dbReference>
<comment type="caution">
    <text evidence="8">The sequence shown here is derived from an EMBL/GenBank/DDBJ whole genome shotgun (WGS) entry which is preliminary data.</text>
</comment>
<feature type="transmembrane region" description="Helical" evidence="7">
    <location>
        <begin position="561"/>
        <end position="580"/>
    </location>
</feature>
<feature type="transmembrane region" description="Helical" evidence="7">
    <location>
        <begin position="163"/>
        <end position="181"/>
    </location>
</feature>
<feature type="transmembrane region" description="Helical" evidence="7">
    <location>
        <begin position="188"/>
        <end position="206"/>
    </location>
</feature>
<feature type="transmembrane region" description="Helical" evidence="7">
    <location>
        <begin position="470"/>
        <end position="489"/>
    </location>
</feature>
<comment type="subcellular location">
    <subcellularLocation>
        <location evidence="1">Membrane</location>
        <topology evidence="1">Multi-pass membrane protein</topology>
    </subcellularLocation>
</comment>
<dbReference type="InterPro" id="IPR038377">
    <property type="entry name" value="Na/Glc_symporter_sf"/>
</dbReference>
<dbReference type="InterPro" id="IPR001734">
    <property type="entry name" value="Na/solute_symporter"/>
</dbReference>
<protein>
    <submittedName>
        <fullName evidence="8">Na+:solute symporter</fullName>
    </submittedName>
</protein>
<evidence type="ECO:0000313" key="8">
    <source>
        <dbReference type="EMBL" id="MDC0716718.1"/>
    </source>
</evidence>
<evidence type="ECO:0000256" key="1">
    <source>
        <dbReference type="ARBA" id="ARBA00004141"/>
    </source>
</evidence>
<name>A0ABT5DVI3_9BACT</name>
<keyword evidence="3 7" id="KW-0812">Transmembrane</keyword>
<organism evidence="8 9">
    <name type="scientific">Nannocystis bainbridge</name>
    <dbReference type="NCBI Taxonomy" id="2995303"/>
    <lineage>
        <taxon>Bacteria</taxon>
        <taxon>Pseudomonadati</taxon>
        <taxon>Myxococcota</taxon>
        <taxon>Polyangia</taxon>
        <taxon>Nannocystales</taxon>
        <taxon>Nannocystaceae</taxon>
        <taxon>Nannocystis</taxon>
    </lineage>
</organism>
<evidence type="ECO:0000313" key="9">
    <source>
        <dbReference type="Proteomes" id="UP001221686"/>
    </source>
</evidence>
<keyword evidence="4 7" id="KW-1133">Transmembrane helix</keyword>
<evidence type="ECO:0000256" key="3">
    <source>
        <dbReference type="ARBA" id="ARBA00022692"/>
    </source>
</evidence>
<evidence type="ECO:0000256" key="4">
    <source>
        <dbReference type="ARBA" id="ARBA00022989"/>
    </source>
</evidence>
<feature type="transmembrane region" description="Helical" evidence="7">
    <location>
        <begin position="415"/>
        <end position="437"/>
    </location>
</feature>